<dbReference type="NCBIfam" id="TIGR00745">
    <property type="entry name" value="apbA_panE"/>
    <property type="match status" value="1"/>
</dbReference>
<gene>
    <name evidence="7" type="ORF">Sste5346_003732</name>
</gene>
<dbReference type="InterPro" id="IPR013752">
    <property type="entry name" value="KPA_reductase"/>
</dbReference>
<reference evidence="7 8" key="1">
    <citation type="journal article" date="2024" name="IMA Fungus">
        <title>IMA Genome - F19 : A genome assembly and annotation guide to empower mycologists, including annotated draft genome sequences of Ceratocystis pirilliformis, Diaporthe australafricana, Fusarium ophioides, Paecilomyces lecythidis, and Sporothrix stenoceras.</title>
        <authorList>
            <person name="Aylward J."/>
            <person name="Wilson A.M."/>
            <person name="Visagie C.M."/>
            <person name="Spraker J."/>
            <person name="Barnes I."/>
            <person name="Buitendag C."/>
            <person name="Ceriani C."/>
            <person name="Del Mar Angel L."/>
            <person name="du Plessis D."/>
            <person name="Fuchs T."/>
            <person name="Gasser K."/>
            <person name="Kramer D."/>
            <person name="Li W."/>
            <person name="Munsamy K."/>
            <person name="Piso A."/>
            <person name="Price J.L."/>
            <person name="Sonnekus B."/>
            <person name="Thomas C."/>
            <person name="van der Nest A."/>
            <person name="van Dijk A."/>
            <person name="van Heerden A."/>
            <person name="van Vuuren N."/>
            <person name="Yilmaz N."/>
            <person name="Duong T.A."/>
            <person name="van der Merwe N.A."/>
            <person name="Wingfield M.J."/>
            <person name="Wingfield B.D."/>
        </authorList>
    </citation>
    <scope>NUCLEOTIDE SEQUENCE [LARGE SCALE GENOMIC DNA]</scope>
    <source>
        <strain evidence="7 8">CMW 5346</strain>
    </source>
</reference>
<evidence type="ECO:0000256" key="4">
    <source>
        <dbReference type="SAM" id="MobiDB-lite"/>
    </source>
</evidence>
<evidence type="ECO:0000256" key="3">
    <source>
        <dbReference type="ARBA" id="ARBA00023002"/>
    </source>
</evidence>
<dbReference type="InterPro" id="IPR036291">
    <property type="entry name" value="NAD(P)-bd_dom_sf"/>
</dbReference>
<comment type="caution">
    <text evidence="7">The sequence shown here is derived from an EMBL/GenBank/DDBJ whole genome shotgun (WGS) entry which is preliminary data.</text>
</comment>
<dbReference type="InterPro" id="IPR008927">
    <property type="entry name" value="6-PGluconate_DH-like_C_sf"/>
</dbReference>
<evidence type="ECO:0000256" key="1">
    <source>
        <dbReference type="ARBA" id="ARBA00007870"/>
    </source>
</evidence>
<evidence type="ECO:0008006" key="9">
    <source>
        <dbReference type="Google" id="ProtNLM"/>
    </source>
</evidence>
<feature type="domain" description="Ketopantoate reductase C-terminal" evidence="6">
    <location>
        <begin position="227"/>
        <end position="348"/>
    </location>
</feature>
<keyword evidence="3" id="KW-0560">Oxidoreductase</keyword>
<keyword evidence="2" id="KW-0521">NADP</keyword>
<dbReference type="InterPro" id="IPR013332">
    <property type="entry name" value="KPR_N"/>
</dbReference>
<sequence>MASPAAPPTSPAYRVCLIGSGGVGTIASLVLTKSGQAHVTAVLRSKFQYVSEHGWDIESVDHGSLKGWRPHRVVGSASEAAKDEQGEKIEYDYVVVCTKQLPECNPVTAMIEPVMTAGRTTVVLIQNGMGIEDEVLAAWPTNTVVSSVSHIGSGVEEPNRVVQVGKDVSKMGPHHGPSSVYGSSSTTTSESGPDADSAAKTARIEKAAAFVKMYNAGGAHVCELVDDIEAARWEKLLWNGTFNTVCALTRTDVGEIQRSKGRESLLLPMMSEIWNIAKAADHPLEDTIVQWMAYRLSDDIKYRPSMLLDLENSRPMELEVILGNPLKVAKRLGVSTPVMDVVYNLLKVEAWKIDQLGRK</sequence>
<dbReference type="Pfam" id="PF08546">
    <property type="entry name" value="ApbA_C"/>
    <property type="match status" value="1"/>
</dbReference>
<dbReference type="PANTHER" id="PTHR21708:SF30">
    <property type="entry name" value="2-DEHYDROPANTOATE 2-REDUCTASE-RELATED"/>
    <property type="match status" value="1"/>
</dbReference>
<feature type="compositionally biased region" description="Low complexity" evidence="4">
    <location>
        <begin position="176"/>
        <end position="192"/>
    </location>
</feature>
<dbReference type="InterPro" id="IPR051402">
    <property type="entry name" value="KPR-Related"/>
</dbReference>
<comment type="similarity">
    <text evidence="1">Belongs to the ketopantoate reductase family.</text>
</comment>
<organism evidence="7 8">
    <name type="scientific">Sporothrix stenoceras</name>
    <dbReference type="NCBI Taxonomy" id="5173"/>
    <lineage>
        <taxon>Eukaryota</taxon>
        <taxon>Fungi</taxon>
        <taxon>Dikarya</taxon>
        <taxon>Ascomycota</taxon>
        <taxon>Pezizomycotina</taxon>
        <taxon>Sordariomycetes</taxon>
        <taxon>Sordariomycetidae</taxon>
        <taxon>Ophiostomatales</taxon>
        <taxon>Ophiostomataceae</taxon>
        <taxon>Sporothrix</taxon>
    </lineage>
</organism>
<dbReference type="Gene3D" id="1.10.1040.10">
    <property type="entry name" value="N-(1-d-carboxylethyl)-l-norvaline Dehydrogenase, domain 2"/>
    <property type="match status" value="1"/>
</dbReference>
<protein>
    <recommendedName>
        <fullName evidence="9">2-dehydropantoate 2-reductase</fullName>
    </recommendedName>
</protein>
<keyword evidence="8" id="KW-1185">Reference proteome</keyword>
<dbReference type="PANTHER" id="PTHR21708">
    <property type="entry name" value="PROBABLE 2-DEHYDROPANTOATE 2-REDUCTASE"/>
    <property type="match status" value="1"/>
</dbReference>
<dbReference type="InterPro" id="IPR013328">
    <property type="entry name" value="6PGD_dom2"/>
</dbReference>
<proteinExistence type="inferred from homology"/>
<accession>A0ABR3ZB33</accession>
<dbReference type="Pfam" id="PF02558">
    <property type="entry name" value="ApbA"/>
    <property type="match status" value="1"/>
</dbReference>
<dbReference type="InterPro" id="IPR003710">
    <property type="entry name" value="ApbA"/>
</dbReference>
<evidence type="ECO:0000313" key="7">
    <source>
        <dbReference type="EMBL" id="KAL1897880.1"/>
    </source>
</evidence>
<dbReference type="EMBL" id="JAWCUI010000017">
    <property type="protein sequence ID" value="KAL1897880.1"/>
    <property type="molecule type" value="Genomic_DNA"/>
</dbReference>
<dbReference type="Proteomes" id="UP001583186">
    <property type="component" value="Unassembled WGS sequence"/>
</dbReference>
<evidence type="ECO:0000259" key="5">
    <source>
        <dbReference type="Pfam" id="PF02558"/>
    </source>
</evidence>
<dbReference type="SUPFAM" id="SSF51735">
    <property type="entry name" value="NAD(P)-binding Rossmann-fold domains"/>
    <property type="match status" value="1"/>
</dbReference>
<evidence type="ECO:0000313" key="8">
    <source>
        <dbReference type="Proteomes" id="UP001583186"/>
    </source>
</evidence>
<evidence type="ECO:0000256" key="2">
    <source>
        <dbReference type="ARBA" id="ARBA00022857"/>
    </source>
</evidence>
<evidence type="ECO:0000259" key="6">
    <source>
        <dbReference type="Pfam" id="PF08546"/>
    </source>
</evidence>
<feature type="domain" description="Ketopantoate reductase N-terminal" evidence="5">
    <location>
        <begin position="15"/>
        <end position="174"/>
    </location>
</feature>
<name>A0ABR3ZB33_9PEZI</name>
<dbReference type="Gene3D" id="3.40.50.720">
    <property type="entry name" value="NAD(P)-binding Rossmann-like Domain"/>
    <property type="match status" value="1"/>
</dbReference>
<feature type="region of interest" description="Disordered" evidence="4">
    <location>
        <begin position="167"/>
        <end position="198"/>
    </location>
</feature>
<dbReference type="SUPFAM" id="SSF48179">
    <property type="entry name" value="6-phosphogluconate dehydrogenase C-terminal domain-like"/>
    <property type="match status" value="1"/>
</dbReference>